<evidence type="ECO:0000313" key="1">
    <source>
        <dbReference type="EMBL" id="MEQ2236931.1"/>
    </source>
</evidence>
<keyword evidence="2" id="KW-1185">Reference proteome</keyword>
<sequence>MIFQSHYNDDLFSFLKFKHLRSVAVDFHVLLPERPGVKQFCSTVGQLVTKQCTDVTVTILYDLFSYAPVLSDKCILHLHFQKTTVLETQIFSIIFFLQFKCLLIKCQSPG</sequence>
<dbReference type="EMBL" id="JAHRIQ010048018">
    <property type="protein sequence ID" value="MEQ2236931.1"/>
    <property type="molecule type" value="Genomic_DNA"/>
</dbReference>
<evidence type="ECO:0000313" key="2">
    <source>
        <dbReference type="Proteomes" id="UP001482620"/>
    </source>
</evidence>
<proteinExistence type="predicted"/>
<name>A0ABV0TY86_9TELE</name>
<accession>A0ABV0TY86</accession>
<dbReference type="Proteomes" id="UP001482620">
    <property type="component" value="Unassembled WGS sequence"/>
</dbReference>
<gene>
    <name evidence="1" type="ORF">ILYODFUR_017660</name>
</gene>
<reference evidence="1 2" key="1">
    <citation type="submission" date="2021-06" db="EMBL/GenBank/DDBJ databases">
        <authorList>
            <person name="Palmer J.M."/>
        </authorList>
    </citation>
    <scope>NUCLEOTIDE SEQUENCE [LARGE SCALE GENOMIC DNA]</scope>
    <source>
        <strain evidence="2">if_2019</strain>
        <tissue evidence="1">Muscle</tissue>
    </source>
</reference>
<protein>
    <submittedName>
        <fullName evidence="1">Uncharacterized protein</fullName>
    </submittedName>
</protein>
<comment type="caution">
    <text evidence="1">The sequence shown here is derived from an EMBL/GenBank/DDBJ whole genome shotgun (WGS) entry which is preliminary data.</text>
</comment>
<organism evidence="1 2">
    <name type="scientific">Ilyodon furcidens</name>
    <name type="common">goldbreast splitfin</name>
    <dbReference type="NCBI Taxonomy" id="33524"/>
    <lineage>
        <taxon>Eukaryota</taxon>
        <taxon>Metazoa</taxon>
        <taxon>Chordata</taxon>
        <taxon>Craniata</taxon>
        <taxon>Vertebrata</taxon>
        <taxon>Euteleostomi</taxon>
        <taxon>Actinopterygii</taxon>
        <taxon>Neopterygii</taxon>
        <taxon>Teleostei</taxon>
        <taxon>Neoteleostei</taxon>
        <taxon>Acanthomorphata</taxon>
        <taxon>Ovalentaria</taxon>
        <taxon>Atherinomorphae</taxon>
        <taxon>Cyprinodontiformes</taxon>
        <taxon>Goodeidae</taxon>
        <taxon>Ilyodon</taxon>
    </lineage>
</organism>